<reference evidence="2" key="2">
    <citation type="submission" date="2014-06" db="EMBL/GenBank/DDBJ databases">
        <authorList>
            <person name="Genoscope - CEA"/>
        </authorList>
    </citation>
    <scope>NUCLEOTIDE SEQUENCE</scope>
</reference>
<accession>A0A078GLS3</accession>
<sequence length="129" mass="13833">MDLRETPISMIDGVNGDEIHHKLQAKITASESGYMLPEEKLDAPTNSNKLLIETKTSGVVTGDATGLQQASSLDPRWPYLGRWSASRNHVSSVVSPSLVKSATTAAPPRVTETIAFLHAPENNPAPPAF</sequence>
<keyword evidence="3" id="KW-1185">Reference proteome</keyword>
<dbReference type="Proteomes" id="UP001295469">
    <property type="component" value="Chromosome C06"/>
</dbReference>
<evidence type="ECO:0000313" key="1">
    <source>
        <dbReference type="EMBL" id="CAF2057271.1"/>
    </source>
</evidence>
<reference evidence="2 3" key="1">
    <citation type="journal article" date="2014" name="Science">
        <title>Plant genetics. Early allopolyploid evolution in the post-Neolithic Brassica napus oilseed genome.</title>
        <authorList>
            <person name="Chalhoub B."/>
            <person name="Denoeud F."/>
            <person name="Liu S."/>
            <person name="Parkin I.A."/>
            <person name="Tang H."/>
            <person name="Wang X."/>
            <person name="Chiquet J."/>
            <person name="Belcram H."/>
            <person name="Tong C."/>
            <person name="Samans B."/>
            <person name="Correa M."/>
            <person name="Da Silva C."/>
            <person name="Just J."/>
            <person name="Falentin C."/>
            <person name="Koh C.S."/>
            <person name="Le Clainche I."/>
            <person name="Bernard M."/>
            <person name="Bento P."/>
            <person name="Noel B."/>
            <person name="Labadie K."/>
            <person name="Alberti A."/>
            <person name="Charles M."/>
            <person name="Arnaud D."/>
            <person name="Guo H."/>
            <person name="Daviaud C."/>
            <person name="Alamery S."/>
            <person name="Jabbari K."/>
            <person name="Zhao M."/>
            <person name="Edger P.P."/>
            <person name="Chelaifa H."/>
            <person name="Tack D."/>
            <person name="Lassalle G."/>
            <person name="Mestiri I."/>
            <person name="Schnel N."/>
            <person name="Le Paslier M.C."/>
            <person name="Fan G."/>
            <person name="Renault V."/>
            <person name="Bayer P.E."/>
            <person name="Golicz A.A."/>
            <person name="Manoli S."/>
            <person name="Lee T.H."/>
            <person name="Thi V.H."/>
            <person name="Chalabi S."/>
            <person name="Hu Q."/>
            <person name="Fan C."/>
            <person name="Tollenaere R."/>
            <person name="Lu Y."/>
            <person name="Battail C."/>
            <person name="Shen J."/>
            <person name="Sidebottom C.H."/>
            <person name="Wang X."/>
            <person name="Canaguier A."/>
            <person name="Chauveau A."/>
            <person name="Berard A."/>
            <person name="Deniot G."/>
            <person name="Guan M."/>
            <person name="Liu Z."/>
            <person name="Sun F."/>
            <person name="Lim Y.P."/>
            <person name="Lyons E."/>
            <person name="Town C.D."/>
            <person name="Bancroft I."/>
            <person name="Wang X."/>
            <person name="Meng J."/>
            <person name="Ma J."/>
            <person name="Pires J.C."/>
            <person name="King G.J."/>
            <person name="Brunel D."/>
            <person name="Delourme R."/>
            <person name="Renard M."/>
            <person name="Aury J.M."/>
            <person name="Adams K.L."/>
            <person name="Batley J."/>
            <person name="Snowdon R.J."/>
            <person name="Tost J."/>
            <person name="Edwards D."/>
            <person name="Zhou Y."/>
            <person name="Hua W."/>
            <person name="Sharpe A.G."/>
            <person name="Paterson A.H."/>
            <person name="Guan C."/>
            <person name="Wincker P."/>
        </authorList>
    </citation>
    <scope>NUCLEOTIDE SEQUENCE [LARGE SCALE GENOMIC DNA]</scope>
    <source>
        <strain evidence="3">cv. Darmor-bzh</strain>
    </source>
</reference>
<name>A0A078GLS3_BRANA</name>
<dbReference type="EMBL" id="HG994370">
    <property type="protein sequence ID" value="CAF2057271.1"/>
    <property type="molecule type" value="Genomic_DNA"/>
</dbReference>
<dbReference type="Proteomes" id="UP000028999">
    <property type="component" value="Unassembled WGS sequence"/>
</dbReference>
<dbReference type="PaxDb" id="3708-A0A078GLS3"/>
<gene>
    <name evidence="2" type="primary">BnaC06g10640D</name>
    <name evidence="1" type="ORF">DARMORV10_C06P15750.1</name>
    <name evidence="2" type="ORF">GSBRNA2T00034775001</name>
</gene>
<organism evidence="2 3">
    <name type="scientific">Brassica napus</name>
    <name type="common">Rape</name>
    <dbReference type="NCBI Taxonomy" id="3708"/>
    <lineage>
        <taxon>Eukaryota</taxon>
        <taxon>Viridiplantae</taxon>
        <taxon>Streptophyta</taxon>
        <taxon>Embryophyta</taxon>
        <taxon>Tracheophyta</taxon>
        <taxon>Spermatophyta</taxon>
        <taxon>Magnoliopsida</taxon>
        <taxon>eudicotyledons</taxon>
        <taxon>Gunneridae</taxon>
        <taxon>Pentapetalae</taxon>
        <taxon>rosids</taxon>
        <taxon>malvids</taxon>
        <taxon>Brassicales</taxon>
        <taxon>Brassicaceae</taxon>
        <taxon>Brassiceae</taxon>
        <taxon>Brassica</taxon>
    </lineage>
</organism>
<proteinExistence type="predicted"/>
<evidence type="ECO:0000313" key="3">
    <source>
        <dbReference type="Proteomes" id="UP000028999"/>
    </source>
</evidence>
<evidence type="ECO:0000313" key="2">
    <source>
        <dbReference type="EMBL" id="CDY26132.1"/>
    </source>
</evidence>
<dbReference type="Gramene" id="CDY26132">
    <property type="protein sequence ID" value="CDY26132"/>
    <property type="gene ID" value="GSBRNA2T00034775001"/>
</dbReference>
<dbReference type="AlphaFoldDB" id="A0A078GLS3"/>
<protein>
    <submittedName>
        <fullName evidence="1">(rape) hypothetical protein</fullName>
    </submittedName>
    <submittedName>
        <fullName evidence="2">BnaC06g10640D protein</fullName>
    </submittedName>
</protein>
<reference evidence="1" key="3">
    <citation type="submission" date="2021-01" db="EMBL/GenBank/DDBJ databases">
        <authorList>
            <consortium name="Genoscope - CEA"/>
            <person name="William W."/>
        </authorList>
    </citation>
    <scope>NUCLEOTIDE SEQUENCE</scope>
</reference>
<dbReference type="EMBL" id="LK032185">
    <property type="protein sequence ID" value="CDY26132.1"/>
    <property type="molecule type" value="Genomic_DNA"/>
</dbReference>